<protein>
    <submittedName>
        <fullName evidence="5">Beta-lactamase family protein</fullName>
    </submittedName>
</protein>
<evidence type="ECO:0000313" key="6">
    <source>
        <dbReference type="Proteomes" id="UP000823824"/>
    </source>
</evidence>
<feature type="signal peptide" evidence="3">
    <location>
        <begin position="1"/>
        <end position="27"/>
    </location>
</feature>
<organism evidence="5 6">
    <name type="scientific">Candidatus Oscillibacter excrementigallinarum</name>
    <dbReference type="NCBI Taxonomy" id="2838716"/>
    <lineage>
        <taxon>Bacteria</taxon>
        <taxon>Bacillati</taxon>
        <taxon>Bacillota</taxon>
        <taxon>Clostridia</taxon>
        <taxon>Eubacteriales</taxon>
        <taxon>Oscillospiraceae</taxon>
        <taxon>Oscillibacter</taxon>
    </lineage>
</organism>
<reference evidence="5" key="1">
    <citation type="journal article" date="2021" name="PeerJ">
        <title>Extensive microbial diversity within the chicken gut microbiome revealed by metagenomics and culture.</title>
        <authorList>
            <person name="Gilroy R."/>
            <person name="Ravi A."/>
            <person name="Getino M."/>
            <person name="Pursley I."/>
            <person name="Horton D.L."/>
            <person name="Alikhan N.F."/>
            <person name="Baker D."/>
            <person name="Gharbi K."/>
            <person name="Hall N."/>
            <person name="Watson M."/>
            <person name="Adriaenssens E.M."/>
            <person name="Foster-Nyarko E."/>
            <person name="Jarju S."/>
            <person name="Secka A."/>
            <person name="Antonio M."/>
            <person name="Oren A."/>
            <person name="Chaudhuri R.R."/>
            <person name="La Ragione R."/>
            <person name="Hildebrand F."/>
            <person name="Pallen M.J."/>
        </authorList>
    </citation>
    <scope>NUCLEOTIDE SEQUENCE</scope>
    <source>
        <strain evidence="5">ChiBcec18-1249</strain>
    </source>
</reference>
<reference evidence="5" key="2">
    <citation type="submission" date="2021-04" db="EMBL/GenBank/DDBJ databases">
        <authorList>
            <person name="Gilroy R."/>
        </authorList>
    </citation>
    <scope>NUCLEOTIDE SEQUENCE</scope>
    <source>
        <strain evidence="5">ChiBcec18-1249</strain>
    </source>
</reference>
<evidence type="ECO:0000256" key="3">
    <source>
        <dbReference type="SAM" id="SignalP"/>
    </source>
</evidence>
<dbReference type="InterPro" id="IPR012338">
    <property type="entry name" value="Beta-lactam/transpept-like"/>
</dbReference>
<evidence type="ECO:0000259" key="4">
    <source>
        <dbReference type="Pfam" id="PF00144"/>
    </source>
</evidence>
<dbReference type="SUPFAM" id="SSF56601">
    <property type="entry name" value="beta-lactamase/transpeptidase-like"/>
    <property type="match status" value="1"/>
</dbReference>
<dbReference type="InterPro" id="IPR001466">
    <property type="entry name" value="Beta-lactam-related"/>
</dbReference>
<accession>A0A9D2LIS7</accession>
<comment type="caution">
    <text evidence="5">The sequence shown here is derived from an EMBL/GenBank/DDBJ whole genome shotgun (WGS) entry which is preliminary data.</text>
</comment>
<dbReference type="GO" id="GO:0016020">
    <property type="term" value="C:membrane"/>
    <property type="evidence" value="ECO:0007669"/>
    <property type="project" value="UniProtKB-SubCell"/>
</dbReference>
<evidence type="ECO:0000256" key="1">
    <source>
        <dbReference type="ARBA" id="ARBA00004370"/>
    </source>
</evidence>
<comment type="subcellular location">
    <subcellularLocation>
        <location evidence="1">Membrane</location>
    </subcellularLocation>
</comment>
<dbReference type="PANTHER" id="PTHR46825">
    <property type="entry name" value="D-ALANYL-D-ALANINE-CARBOXYPEPTIDASE/ENDOPEPTIDASE AMPH"/>
    <property type="match status" value="1"/>
</dbReference>
<keyword evidence="3" id="KW-0732">Signal</keyword>
<dbReference type="AlphaFoldDB" id="A0A9D2LIS7"/>
<evidence type="ECO:0000313" key="5">
    <source>
        <dbReference type="EMBL" id="HJB13305.1"/>
    </source>
</evidence>
<keyword evidence="2" id="KW-0472">Membrane</keyword>
<dbReference type="InterPro" id="IPR050491">
    <property type="entry name" value="AmpC-like"/>
</dbReference>
<dbReference type="Pfam" id="PF00144">
    <property type="entry name" value="Beta-lactamase"/>
    <property type="match status" value="1"/>
</dbReference>
<proteinExistence type="predicted"/>
<dbReference type="Proteomes" id="UP000823824">
    <property type="component" value="Unassembled WGS sequence"/>
</dbReference>
<sequence length="696" mass="74228">MNTLHTRWKALLLALLLAMSLAVPAVAVETDTTAAETDPAATDLQTLADTAATYAAQYGGAQSLQYALWQDGEIVLTGEVGTFSRSENRLMTGDELYGIGSVSKIYTTVAVMQLVEDGKISLDAPVTRYLPEFQMADERYKDITVRMLLNHSSGILGTGLSGAMLFGEASTEAHDTLLEKLSTQRLAADPGAFSVYCNDGFTLAELVVEAVTGQSFMDYVDEAILTPLGLERTFAPGGDFDTDDLARIYRGTDPRALPQDALNAIGAGGIYATASDLASFGGALTGTELLRQSSLDAMAYPEYSRGLWPDADEPDSLAYGLGWDNVEWYPFCQSDIQALVKGGDTLYYHAGLVVLPEHDMAAAVVSSGGVSTYNQLAANQILIAALAEEGVTVDQTVETLPAAEPAAMPAEQMENAGYYGSTSVQYQVEITADGTMTLSTMNYPTSMPAQTFTYYSDGSFRDEYGSYISFVEEDNGQTYLYQRAVSPLPGLGALPVSNYAAVKLPENPLSPEVAAAWEDVATIGILPMNEPYNSQTYLALADSSAAETPETVPGYVGAARIVDETTARSEIQVPGVGSRDGVDYQLVDRDGVLWIDAKGSLYMDAAAAPEIYAGPGDARAIIQSEGYTCWYQVGDAAGKTITVQVPEDAGFWVYDGNGQVVASSVLWGDTSVTLPEGGLIAFAGDPDDQFLLRYQD</sequence>
<dbReference type="PANTHER" id="PTHR46825:SF11">
    <property type="entry name" value="PENICILLIN-BINDING PROTEIN 4"/>
    <property type="match status" value="1"/>
</dbReference>
<dbReference type="Gene3D" id="3.40.710.10">
    <property type="entry name" value="DD-peptidase/beta-lactamase superfamily"/>
    <property type="match status" value="1"/>
</dbReference>
<feature type="chain" id="PRO_5039045091" evidence="3">
    <location>
        <begin position="28"/>
        <end position="696"/>
    </location>
</feature>
<gene>
    <name evidence="5" type="ORF">H9787_06300</name>
</gene>
<dbReference type="EMBL" id="DWZJ01000052">
    <property type="protein sequence ID" value="HJB13305.1"/>
    <property type="molecule type" value="Genomic_DNA"/>
</dbReference>
<feature type="domain" description="Beta-lactamase-related" evidence="4">
    <location>
        <begin position="58"/>
        <end position="383"/>
    </location>
</feature>
<evidence type="ECO:0000256" key="2">
    <source>
        <dbReference type="ARBA" id="ARBA00023136"/>
    </source>
</evidence>
<name>A0A9D2LIS7_9FIRM</name>